<evidence type="ECO:0000256" key="1">
    <source>
        <dbReference type="SAM" id="MobiDB-lite"/>
    </source>
</evidence>
<feature type="region of interest" description="Disordered" evidence="1">
    <location>
        <begin position="186"/>
        <end position="246"/>
    </location>
</feature>
<dbReference type="EMBL" id="CAMPGE010008658">
    <property type="protein sequence ID" value="CAI2367546.1"/>
    <property type="molecule type" value="Genomic_DNA"/>
</dbReference>
<sequence length="473" mass="59071">MIHPYYAERNFCRYEERGMSGRGMYPHHDFYQYKDDQFARHIDYRQRPFSAKEEIKRNLGGEFKQEEKKGDRYYRDYQRQREQDDKRMHQNWMHPCERLEYVPRYQRQSSLRRFEFNGPAPHHDMNHLYGRNMPRIKSHDRFIRETTFSRASGPLFDSDFRVKPHYSRAGDRRYYGERMDYKADLRDVYRDRPYQPRRESAHGETTPKREERKQDKDDSGKEEKKEEKREKKEEKRENRDSKNLDEGDRYRYAREFRYNGHRYQGFRPERHLHEGHRFEGFRHEDHRREDYKQEGKRYPDPRNEAHRYEAKRVDRDHKEARHEMNDHRLYGDRFGKDDRYQIPNRKYYSPYELELRGGGEYRHRHNYNYQHAPNNEEYLPYNRYRVERDFERARYGEIRGAHEHHQDHFRAGNRKYFRFEDRRDFDGEHGRIRLGDRDPYQKVNDRRPKERGEKPQEKEVKDEIKKSPEKAEK</sequence>
<name>A0AAD1UGK6_EUPCR</name>
<reference evidence="2" key="1">
    <citation type="submission" date="2023-07" db="EMBL/GenBank/DDBJ databases">
        <authorList>
            <consortium name="AG Swart"/>
            <person name="Singh M."/>
            <person name="Singh A."/>
            <person name="Seah K."/>
            <person name="Emmerich C."/>
        </authorList>
    </citation>
    <scope>NUCLEOTIDE SEQUENCE</scope>
    <source>
        <strain evidence="2">DP1</strain>
    </source>
</reference>
<evidence type="ECO:0000313" key="2">
    <source>
        <dbReference type="EMBL" id="CAI2367546.1"/>
    </source>
</evidence>
<comment type="caution">
    <text evidence="2">The sequence shown here is derived from an EMBL/GenBank/DDBJ whole genome shotgun (WGS) entry which is preliminary data.</text>
</comment>
<accession>A0AAD1UGK6</accession>
<evidence type="ECO:0000313" key="3">
    <source>
        <dbReference type="Proteomes" id="UP001295684"/>
    </source>
</evidence>
<dbReference type="AlphaFoldDB" id="A0AAD1UGK6"/>
<feature type="region of interest" description="Disordered" evidence="1">
    <location>
        <begin position="277"/>
        <end position="302"/>
    </location>
</feature>
<proteinExistence type="predicted"/>
<organism evidence="2 3">
    <name type="scientific">Euplotes crassus</name>
    <dbReference type="NCBI Taxonomy" id="5936"/>
    <lineage>
        <taxon>Eukaryota</taxon>
        <taxon>Sar</taxon>
        <taxon>Alveolata</taxon>
        <taxon>Ciliophora</taxon>
        <taxon>Intramacronucleata</taxon>
        <taxon>Spirotrichea</taxon>
        <taxon>Hypotrichia</taxon>
        <taxon>Euplotida</taxon>
        <taxon>Euplotidae</taxon>
        <taxon>Moneuplotes</taxon>
    </lineage>
</organism>
<gene>
    <name evidence="2" type="ORF">ECRASSUSDP1_LOCUS8833</name>
</gene>
<feature type="region of interest" description="Disordered" evidence="1">
    <location>
        <begin position="428"/>
        <end position="473"/>
    </location>
</feature>
<protein>
    <submittedName>
        <fullName evidence="2">Uncharacterized protein</fullName>
    </submittedName>
</protein>
<dbReference type="Proteomes" id="UP001295684">
    <property type="component" value="Unassembled WGS sequence"/>
</dbReference>
<keyword evidence="3" id="KW-1185">Reference proteome</keyword>